<evidence type="ECO:0000313" key="3">
    <source>
        <dbReference type="Proteomes" id="UP000245771"/>
    </source>
</evidence>
<accession>A0A316VPB2</accession>
<dbReference type="AlphaFoldDB" id="A0A316VPB2"/>
<dbReference type="EMBL" id="KZ819602">
    <property type="protein sequence ID" value="PWN37971.1"/>
    <property type="molecule type" value="Genomic_DNA"/>
</dbReference>
<dbReference type="Proteomes" id="UP000245771">
    <property type="component" value="Unassembled WGS sequence"/>
</dbReference>
<feature type="chain" id="PRO_5016366931" evidence="1">
    <location>
        <begin position="21"/>
        <end position="164"/>
    </location>
</feature>
<keyword evidence="3" id="KW-1185">Reference proteome</keyword>
<dbReference type="RefSeq" id="XP_025358273.1">
    <property type="nucleotide sequence ID" value="XM_025497589.1"/>
</dbReference>
<feature type="signal peptide" evidence="1">
    <location>
        <begin position="1"/>
        <end position="20"/>
    </location>
</feature>
<name>A0A316VPB2_9BASI</name>
<reference evidence="2 3" key="1">
    <citation type="journal article" date="2018" name="Mol. Biol. Evol.">
        <title>Broad Genomic Sampling Reveals a Smut Pathogenic Ancestry of the Fungal Clade Ustilaginomycotina.</title>
        <authorList>
            <person name="Kijpornyongpan T."/>
            <person name="Mondo S.J."/>
            <person name="Barry K."/>
            <person name="Sandor L."/>
            <person name="Lee J."/>
            <person name="Lipzen A."/>
            <person name="Pangilinan J."/>
            <person name="LaButti K."/>
            <person name="Hainaut M."/>
            <person name="Henrissat B."/>
            <person name="Grigoriev I.V."/>
            <person name="Spatafora J.W."/>
            <person name="Aime M.C."/>
        </authorList>
    </citation>
    <scope>NUCLEOTIDE SEQUENCE [LARGE SCALE GENOMIC DNA]</scope>
    <source>
        <strain evidence="2 3">MCA 3882</strain>
    </source>
</reference>
<evidence type="ECO:0000313" key="2">
    <source>
        <dbReference type="EMBL" id="PWN37971.1"/>
    </source>
</evidence>
<sequence>MFKYISLALPFLVSLQMVHAFTNGYKWTEEGAVAHCGTDVGQQCIQVEKSPDGFTMKNDANLDIECTPSGLCAFAFDFDRQFANVTVNCSGPNSTPVGRNIFATFGKTEVYSKGTEYAYFYVYGEQTSAMWESDPKWTIASRADVPHYSSKKAETLHVKCSVDQ</sequence>
<organism evidence="2 3">
    <name type="scientific">Meira miltonrushii</name>
    <dbReference type="NCBI Taxonomy" id="1280837"/>
    <lineage>
        <taxon>Eukaryota</taxon>
        <taxon>Fungi</taxon>
        <taxon>Dikarya</taxon>
        <taxon>Basidiomycota</taxon>
        <taxon>Ustilaginomycotina</taxon>
        <taxon>Exobasidiomycetes</taxon>
        <taxon>Exobasidiales</taxon>
        <taxon>Brachybasidiaceae</taxon>
        <taxon>Meira</taxon>
    </lineage>
</organism>
<dbReference type="GeneID" id="37019370"/>
<gene>
    <name evidence="2" type="ORF">FA14DRAFT_153317</name>
</gene>
<keyword evidence="1" id="KW-0732">Signal</keyword>
<evidence type="ECO:0000256" key="1">
    <source>
        <dbReference type="SAM" id="SignalP"/>
    </source>
</evidence>
<protein>
    <submittedName>
        <fullName evidence="2">Uncharacterized protein</fullName>
    </submittedName>
</protein>
<dbReference type="InParanoid" id="A0A316VPB2"/>
<proteinExistence type="predicted"/>